<comment type="caution">
    <text evidence="8">The sequence shown here is derived from an EMBL/GenBank/DDBJ whole genome shotgun (WGS) entry which is preliminary data.</text>
</comment>
<dbReference type="InterPro" id="IPR015421">
    <property type="entry name" value="PyrdxlP-dep_Trfase_major"/>
</dbReference>
<dbReference type="InterPro" id="IPR000262">
    <property type="entry name" value="FMN-dep_DH"/>
</dbReference>
<keyword evidence="9" id="KW-1185">Reference proteome</keyword>
<evidence type="ECO:0000313" key="9">
    <source>
        <dbReference type="Proteomes" id="UP001165590"/>
    </source>
</evidence>
<evidence type="ECO:0000313" key="8">
    <source>
        <dbReference type="EMBL" id="MCX4231286.1"/>
    </source>
</evidence>
<dbReference type="InterPro" id="IPR015424">
    <property type="entry name" value="PyrdxlP-dep_Trfase"/>
</dbReference>
<name>A0ABT3UYS4_9ACTN</name>
<feature type="region of interest" description="Disordered" evidence="6">
    <location>
        <begin position="381"/>
        <end position="433"/>
    </location>
</feature>
<dbReference type="SUPFAM" id="SSF51395">
    <property type="entry name" value="FMN-linked oxidoreductases"/>
    <property type="match status" value="1"/>
</dbReference>
<accession>A0ABT3UYS4</accession>
<dbReference type="InterPro" id="IPR012133">
    <property type="entry name" value="Alpha-hydoxy_acid_DH_FMN"/>
</dbReference>
<dbReference type="InterPro" id="IPR004839">
    <property type="entry name" value="Aminotransferase_I/II_large"/>
</dbReference>
<dbReference type="CDD" id="cd00609">
    <property type="entry name" value="AAT_like"/>
    <property type="match status" value="1"/>
</dbReference>
<keyword evidence="8" id="KW-0032">Aminotransferase</keyword>
<sequence length="848" mass="90123">MSGRPADGGVREPHTLADYAALARAELAPDVWDFIEGGAGRERTLAANEEAFGRVRLRPRVLTGVRRPDTGTRILGRDWAAPVGVAPLAYHTLADPAGEVATARAAGLAGLPLVVSTFAGRTFEDIARAGTAPLWLQVYCFRDREVTRALVERAERAGFEALVLTADAPRLGRRLRDIRNGFRLPEGIAPANLPLPGAGSGPVPGGEAGFASPGGHALAEFDPALDWSVIKWLHSVSSLPVLVKGVLTASDARRALSAGADGIIVSNHGGRQLDGAAATLDALPEIADAVAGARPLLMDGGVRCGGDVLAALALGADAVLLGRPVLHGLAVGQAEGVRRVLDIVVDELKEAMLLTGTATVADAGHRGADGLAGHQLVQSESPELVQSGSPELVQSGSPQPVQSGSAVAAQRPGSAEPRPDTSALRKQDLHGSVSDPVLDTMNFLNEITHRYPDAISFAPGRPYDGFFETEQIFTYLRRYLDHLEAGGASPAEIRSALFQYGPTSGQIRELIADSLRKDENIHVPAESVVVTVGCQEAMFLAVRALMSDPDDVLLVSSPCYVGITGAARLLDVEVRAVEEGEKGFRCADLEAALLAERARGRRPRAFYVIPDHSNPSGTTMPLSTRQELLDLAERHDILILEDSPYRMVSPGGQLPTLKSLDHARRVVHLGSYSKTLFPGARVGFVVADQTVVDGAGGSGLLADELTKIKSMVTVNTSPVSQAVTAGMLLSVDGRTSELNTRTAAYYGDAMRVTLREFERNFPEDERAALGVRWNEPSGGFFLAVDVPFEADNTALVRSAEEFGVIWTPMSYFYPGGGGSTSLRLSVSYLSHREIEEGIERLARFVTSR</sequence>
<keyword evidence="8" id="KW-0808">Transferase</keyword>
<evidence type="ECO:0000256" key="3">
    <source>
        <dbReference type="ARBA" id="ARBA00022643"/>
    </source>
</evidence>
<dbReference type="GO" id="GO:0008483">
    <property type="term" value="F:transaminase activity"/>
    <property type="evidence" value="ECO:0007669"/>
    <property type="project" value="UniProtKB-KW"/>
</dbReference>
<dbReference type="PROSITE" id="PS00557">
    <property type="entry name" value="FMN_HYDROXY_ACID_DH_1"/>
    <property type="match status" value="1"/>
</dbReference>
<proteinExistence type="inferred from homology"/>
<evidence type="ECO:0000256" key="1">
    <source>
        <dbReference type="ARBA" id="ARBA00001917"/>
    </source>
</evidence>
<dbReference type="InterPro" id="IPR037396">
    <property type="entry name" value="FMN_HAD"/>
</dbReference>
<dbReference type="Gene3D" id="3.40.640.10">
    <property type="entry name" value="Type I PLP-dependent aspartate aminotransferase-like (Major domain)"/>
    <property type="match status" value="1"/>
</dbReference>
<keyword evidence="2" id="KW-0285">Flavoprotein</keyword>
<dbReference type="CDD" id="cd02809">
    <property type="entry name" value="alpha_hydroxyacid_oxid_FMN"/>
    <property type="match status" value="1"/>
</dbReference>
<evidence type="ECO:0000256" key="6">
    <source>
        <dbReference type="SAM" id="MobiDB-lite"/>
    </source>
</evidence>
<comment type="cofactor">
    <cofactor evidence="1">
        <name>FMN</name>
        <dbReference type="ChEBI" id="CHEBI:58210"/>
    </cofactor>
</comment>
<dbReference type="InterPro" id="IPR008259">
    <property type="entry name" value="FMN_hydac_DH_AS"/>
</dbReference>
<dbReference type="PROSITE" id="PS51349">
    <property type="entry name" value="FMN_HYDROXY_ACID_DH_2"/>
    <property type="match status" value="1"/>
</dbReference>
<feature type="compositionally biased region" description="Basic and acidic residues" evidence="6">
    <location>
        <begin position="417"/>
        <end position="429"/>
    </location>
</feature>
<dbReference type="InterPro" id="IPR013785">
    <property type="entry name" value="Aldolase_TIM"/>
</dbReference>
<protein>
    <submittedName>
        <fullName evidence="8">Aminotransferase class I/II-fold pyridoxal phosphate-dependent enzyme</fullName>
    </submittedName>
</protein>
<dbReference type="SUPFAM" id="SSF53383">
    <property type="entry name" value="PLP-dependent transferases"/>
    <property type="match status" value="1"/>
</dbReference>
<dbReference type="Pfam" id="PF00155">
    <property type="entry name" value="Aminotran_1_2"/>
    <property type="match status" value="1"/>
</dbReference>
<dbReference type="Pfam" id="PF01070">
    <property type="entry name" value="FMN_dh"/>
    <property type="match status" value="1"/>
</dbReference>
<gene>
    <name evidence="8" type="ORF">K3769_00555</name>
</gene>
<feature type="compositionally biased region" description="Low complexity" evidence="6">
    <location>
        <begin position="393"/>
        <end position="405"/>
    </location>
</feature>
<dbReference type="EMBL" id="JAIFZO010000001">
    <property type="protein sequence ID" value="MCX4231286.1"/>
    <property type="molecule type" value="Genomic_DNA"/>
</dbReference>
<reference evidence="8" key="1">
    <citation type="journal article" date="2022" name="bioRxiv">
        <title>Discovery and biosynthetic assessment of Streptomyces ortus sp nov. isolated from a deep-sea sponge.</title>
        <authorList>
            <person name="Williams S.E."/>
        </authorList>
    </citation>
    <scope>NUCLEOTIDE SEQUENCE</scope>
    <source>
        <strain evidence="8">A15ISP2-DRY2</strain>
    </source>
</reference>
<dbReference type="InterPro" id="IPR015422">
    <property type="entry name" value="PyrdxlP-dep_Trfase_small"/>
</dbReference>
<evidence type="ECO:0000256" key="2">
    <source>
        <dbReference type="ARBA" id="ARBA00022630"/>
    </source>
</evidence>
<dbReference type="Gene3D" id="3.20.20.70">
    <property type="entry name" value="Aldolase class I"/>
    <property type="match status" value="1"/>
</dbReference>
<comment type="similarity">
    <text evidence="5">Belongs to the FMN-dependent alpha-hydroxy acid dehydrogenase family.</text>
</comment>
<dbReference type="PANTHER" id="PTHR10578:SF107">
    <property type="entry name" value="2-HYDROXYACID OXIDASE 1"/>
    <property type="match status" value="1"/>
</dbReference>
<evidence type="ECO:0000256" key="5">
    <source>
        <dbReference type="ARBA" id="ARBA00024042"/>
    </source>
</evidence>
<evidence type="ECO:0000259" key="7">
    <source>
        <dbReference type="PROSITE" id="PS51349"/>
    </source>
</evidence>
<organism evidence="8 9">
    <name type="scientific">Streptomyces ortus</name>
    <dbReference type="NCBI Taxonomy" id="2867268"/>
    <lineage>
        <taxon>Bacteria</taxon>
        <taxon>Bacillati</taxon>
        <taxon>Actinomycetota</taxon>
        <taxon>Actinomycetes</taxon>
        <taxon>Kitasatosporales</taxon>
        <taxon>Streptomycetaceae</taxon>
        <taxon>Streptomyces</taxon>
    </lineage>
</organism>
<dbReference type="PANTHER" id="PTHR10578">
    <property type="entry name" value="S -2-HYDROXY-ACID OXIDASE-RELATED"/>
    <property type="match status" value="1"/>
</dbReference>
<evidence type="ECO:0000256" key="4">
    <source>
        <dbReference type="ARBA" id="ARBA00023002"/>
    </source>
</evidence>
<keyword evidence="3" id="KW-0288">FMN</keyword>
<dbReference type="Proteomes" id="UP001165590">
    <property type="component" value="Unassembled WGS sequence"/>
</dbReference>
<keyword evidence="4" id="KW-0560">Oxidoreductase</keyword>
<feature type="domain" description="FMN hydroxy acid dehydrogenase" evidence="7">
    <location>
        <begin position="8"/>
        <end position="373"/>
    </location>
</feature>
<dbReference type="Gene3D" id="3.90.1150.10">
    <property type="entry name" value="Aspartate Aminotransferase, domain 1"/>
    <property type="match status" value="1"/>
</dbReference>